<evidence type="ECO:0000313" key="1">
    <source>
        <dbReference type="EMBL" id="SMX69049.1"/>
    </source>
</evidence>
<protein>
    <submittedName>
        <fullName evidence="1">Uncharacterized protein</fullName>
    </submittedName>
</protein>
<proteinExistence type="predicted"/>
<name>A0A2H1I1G3_BRELN</name>
<reference evidence="1 2" key="1">
    <citation type="submission" date="2017-03" db="EMBL/GenBank/DDBJ databases">
        <authorList>
            <person name="Afonso C.L."/>
            <person name="Miller P.J."/>
            <person name="Scott M.A."/>
            <person name="Spackman E."/>
            <person name="Goraichik I."/>
            <person name="Dimitrov K.M."/>
            <person name="Suarez D.L."/>
            <person name="Swayne D.E."/>
        </authorList>
    </citation>
    <scope>NUCLEOTIDE SEQUENCE [LARGE SCALE GENOMIC DNA]</scope>
    <source>
        <strain evidence="1 2">ATCC 9172</strain>
    </source>
</reference>
<dbReference type="EMBL" id="FXYY01000003">
    <property type="protein sequence ID" value="SMX69049.1"/>
    <property type="molecule type" value="Genomic_DNA"/>
</dbReference>
<dbReference type="Proteomes" id="UP000234641">
    <property type="component" value="Unassembled WGS sequence"/>
</dbReference>
<accession>A0A2H1I1G3</accession>
<dbReference type="AlphaFoldDB" id="A0A2H1I1G3"/>
<dbReference type="RefSeq" id="WP_151505455.1">
    <property type="nucleotide sequence ID" value="NZ_WBML01000003.1"/>
</dbReference>
<organism evidence="1 2">
    <name type="scientific">Brevibacterium linens ATCC 9172</name>
    <dbReference type="NCBI Taxonomy" id="1255617"/>
    <lineage>
        <taxon>Bacteria</taxon>
        <taxon>Bacillati</taxon>
        <taxon>Actinomycetota</taxon>
        <taxon>Actinomycetes</taxon>
        <taxon>Micrococcales</taxon>
        <taxon>Brevibacteriaceae</taxon>
        <taxon>Brevibacterium</taxon>
    </lineage>
</organism>
<gene>
    <name evidence="1" type="ORF">BLIN9172_00642</name>
</gene>
<evidence type="ECO:0000313" key="2">
    <source>
        <dbReference type="Proteomes" id="UP000234641"/>
    </source>
</evidence>
<sequence length="75" mass="8898">MPWHDIKMVVFERAVSRGPKMLAYILTEEATRRLRRRGLNPRIVVRNGFVLSHRRLFPVLRAAHARFSTQSQGRW</sequence>